<comment type="caution">
    <text evidence="9">The sequence shown here is derived from an EMBL/GenBank/DDBJ whole genome shotgun (WGS) entry which is preliminary data.</text>
</comment>
<keyword evidence="10" id="KW-1185">Reference proteome</keyword>
<dbReference type="GO" id="GO:0000725">
    <property type="term" value="P:recombinational repair"/>
    <property type="evidence" value="ECO:0007669"/>
    <property type="project" value="TreeGrafter"/>
</dbReference>
<keyword evidence="4 6" id="KW-0067">ATP-binding</keyword>
<dbReference type="InterPro" id="IPR000212">
    <property type="entry name" value="DNA_helicase_UvrD/REP"/>
</dbReference>
<evidence type="ECO:0000313" key="9">
    <source>
        <dbReference type="EMBL" id="OOV79652.1"/>
    </source>
</evidence>
<evidence type="ECO:0000256" key="6">
    <source>
        <dbReference type="PROSITE-ProRule" id="PRU00560"/>
    </source>
</evidence>
<dbReference type="AlphaFoldDB" id="A0A1T1GPW3"/>
<feature type="region of interest" description="Disordered" evidence="7">
    <location>
        <begin position="496"/>
        <end position="517"/>
    </location>
</feature>
<sequence>MNKSMIDIENERDAGVVDEICGYLTSLPPRSYFLFAGAGSGKTRTLVEVLRRLTGVVEHAEGGRLARQLRLYGRSIRVITYTKNAVAVVNGRLGNNDLVEVSTIHAFCWELISGFNDDIRAALISIKEAQHAKEMAEALTKPKGITSAKQRNLDEINEDIESYRKIDVFIYHPDRETYGLGALAHKHVLDVTAWLLQNRPTLQAILKDRYPIVLIDESQDTMKGMLDALISLTDPHANGITIGLLGDHRQRIYADGHADLPRLIPQSWATPKLQMNHRSQRRIVDLINTIWDAELVGRTQPVNGIMQHSRTEKTGGLVRVYIGDTSFSPEEKVRGEHWCADQIFKASGIEAWSTKKFQLLALEHKLVATRGSFLDVYNAMDLLDPNSAAPSGSGENKGPTIVKILLNELADLEGCLDSYGVINEFRITEILNRYECLDEIPEDPKTREIRVKEILDAISAFSSACSNSDSTVAQVLEPIIRVKLFKVDNRLVEALNDNSPPPAAPVRGKKNEESKQSRIRRGLCTLFASPWSQLKGYRNYLSGNSVLATHQVVKGSEFPHVMVVMDDIEAGGTLFGYDKLFGGNELSQRDKENFAVGKETAIDRTLRLLYVTCSRAEESLALVLWSSAPTLAIKKIKESGWFAEDEIQEIRLD</sequence>
<dbReference type="PROSITE" id="PS51198">
    <property type="entry name" value="UVRD_HELICASE_ATP_BIND"/>
    <property type="match status" value="1"/>
</dbReference>
<evidence type="ECO:0000256" key="3">
    <source>
        <dbReference type="ARBA" id="ARBA00022806"/>
    </source>
</evidence>
<dbReference type="Proteomes" id="UP000191160">
    <property type="component" value="Unassembled WGS sequence"/>
</dbReference>
<protein>
    <recommendedName>
        <fullName evidence="5">DNA 3'-5' helicase II</fullName>
    </recommendedName>
</protein>
<dbReference type="Pfam" id="PF13245">
    <property type="entry name" value="AAA_19"/>
    <property type="match status" value="1"/>
</dbReference>
<evidence type="ECO:0000259" key="8">
    <source>
        <dbReference type="PROSITE" id="PS51198"/>
    </source>
</evidence>
<proteinExistence type="predicted"/>
<dbReference type="InterPro" id="IPR014016">
    <property type="entry name" value="UvrD-like_ATP-bd"/>
</dbReference>
<evidence type="ECO:0000256" key="1">
    <source>
        <dbReference type="ARBA" id="ARBA00022741"/>
    </source>
</evidence>
<dbReference type="PANTHER" id="PTHR11070">
    <property type="entry name" value="UVRD / RECB / PCRA DNA HELICASE FAMILY MEMBER"/>
    <property type="match status" value="1"/>
</dbReference>
<dbReference type="SUPFAM" id="SSF52540">
    <property type="entry name" value="P-loop containing nucleoside triphosphate hydrolases"/>
    <property type="match status" value="1"/>
</dbReference>
<dbReference type="GO" id="GO:0003677">
    <property type="term" value="F:DNA binding"/>
    <property type="evidence" value="ECO:0007669"/>
    <property type="project" value="InterPro"/>
</dbReference>
<evidence type="ECO:0000313" key="10">
    <source>
        <dbReference type="Proteomes" id="UP000191160"/>
    </source>
</evidence>
<feature type="binding site" evidence="6">
    <location>
        <begin position="36"/>
        <end position="43"/>
    </location>
    <ligand>
        <name>ATP</name>
        <dbReference type="ChEBI" id="CHEBI:30616"/>
    </ligand>
</feature>
<keyword evidence="3 6" id="KW-0347">Helicase</keyword>
<keyword evidence="1 6" id="KW-0547">Nucleotide-binding</keyword>
<dbReference type="EMBL" id="MVKX01000013">
    <property type="protein sequence ID" value="OOV79652.1"/>
    <property type="molecule type" value="Genomic_DNA"/>
</dbReference>
<dbReference type="Gene3D" id="3.40.50.300">
    <property type="entry name" value="P-loop containing nucleotide triphosphate hydrolases"/>
    <property type="match status" value="2"/>
</dbReference>
<dbReference type="GO" id="GO:0043138">
    <property type="term" value="F:3'-5' DNA helicase activity"/>
    <property type="evidence" value="ECO:0007669"/>
    <property type="project" value="TreeGrafter"/>
</dbReference>
<evidence type="ECO:0000256" key="2">
    <source>
        <dbReference type="ARBA" id="ARBA00022801"/>
    </source>
</evidence>
<dbReference type="GO" id="GO:0016787">
    <property type="term" value="F:hydrolase activity"/>
    <property type="evidence" value="ECO:0007669"/>
    <property type="project" value="UniProtKB-UniRule"/>
</dbReference>
<evidence type="ECO:0000256" key="4">
    <source>
        <dbReference type="ARBA" id="ARBA00022840"/>
    </source>
</evidence>
<dbReference type="GO" id="GO:0005524">
    <property type="term" value="F:ATP binding"/>
    <property type="evidence" value="ECO:0007669"/>
    <property type="project" value="UniProtKB-UniRule"/>
</dbReference>
<evidence type="ECO:0000256" key="7">
    <source>
        <dbReference type="SAM" id="MobiDB-lite"/>
    </source>
</evidence>
<dbReference type="RefSeq" id="WP_078191589.1">
    <property type="nucleotide sequence ID" value="NZ_JAMCOZ010000011.1"/>
</dbReference>
<dbReference type="InterPro" id="IPR027417">
    <property type="entry name" value="P-loop_NTPase"/>
</dbReference>
<reference evidence="9 10" key="1">
    <citation type="submission" date="2017-02" db="EMBL/GenBank/DDBJ databases">
        <title>Acinetobacter sp. ANC 4945, whole genome shotgun sequencing project.</title>
        <authorList>
            <person name="Radolfova-Krizova L."/>
            <person name="Al Atrouni A."/>
            <person name="Nemec A."/>
        </authorList>
    </citation>
    <scope>NUCLEOTIDE SEQUENCE [LARGE SCALE GENOMIC DNA]</scope>
    <source>
        <strain evidence="9 10">ANC 4945</strain>
    </source>
</reference>
<organism evidence="9 10">
    <name type="scientific">Acinetobacter amyesii</name>
    <dbReference type="NCBI Taxonomy" id="2942470"/>
    <lineage>
        <taxon>Bacteria</taxon>
        <taxon>Pseudomonadati</taxon>
        <taxon>Pseudomonadota</taxon>
        <taxon>Gammaproteobacteria</taxon>
        <taxon>Moraxellales</taxon>
        <taxon>Moraxellaceae</taxon>
        <taxon>Acinetobacter</taxon>
    </lineage>
</organism>
<evidence type="ECO:0000256" key="5">
    <source>
        <dbReference type="ARBA" id="ARBA00034923"/>
    </source>
</evidence>
<keyword evidence="2 6" id="KW-0378">Hydrolase</keyword>
<name>A0A1T1GPW3_9GAMM</name>
<dbReference type="PANTHER" id="PTHR11070:SF2">
    <property type="entry name" value="ATP-DEPENDENT DNA HELICASE SRS2"/>
    <property type="match status" value="1"/>
</dbReference>
<feature type="domain" description="UvrD-like helicase ATP-binding" evidence="8">
    <location>
        <begin position="15"/>
        <end position="293"/>
    </location>
</feature>
<gene>
    <name evidence="9" type="ORF">B1202_15990</name>
</gene>
<accession>A0A1T1GPW3</accession>